<evidence type="ECO:0000313" key="5">
    <source>
        <dbReference type="Proteomes" id="UP001221189"/>
    </source>
</evidence>
<dbReference type="EMBL" id="JAQQXT010000005">
    <property type="protein sequence ID" value="MDC8771826.1"/>
    <property type="molecule type" value="Genomic_DNA"/>
</dbReference>
<dbReference type="Pfam" id="PF04397">
    <property type="entry name" value="LytTR"/>
    <property type="match status" value="1"/>
</dbReference>
<dbReference type="PANTHER" id="PTHR37299:SF1">
    <property type="entry name" value="STAGE 0 SPORULATION PROTEIN A HOMOLOG"/>
    <property type="match status" value="1"/>
</dbReference>
<dbReference type="Proteomes" id="UP001221189">
    <property type="component" value="Unassembled WGS sequence"/>
</dbReference>
<dbReference type="RefSeq" id="WP_273600116.1">
    <property type="nucleotide sequence ID" value="NZ_JAQQXT010000005.1"/>
</dbReference>
<evidence type="ECO:0000256" key="1">
    <source>
        <dbReference type="PROSITE-ProRule" id="PRU00169"/>
    </source>
</evidence>
<dbReference type="InterPro" id="IPR001789">
    <property type="entry name" value="Sig_transdc_resp-reg_receiver"/>
</dbReference>
<dbReference type="Gene3D" id="2.40.50.1020">
    <property type="entry name" value="LytTr DNA-binding domain"/>
    <property type="match status" value="1"/>
</dbReference>
<comment type="caution">
    <text evidence="4">The sequence shown here is derived from an EMBL/GenBank/DDBJ whole genome shotgun (WGS) entry which is preliminary data.</text>
</comment>
<organism evidence="4 5">
    <name type="scientific">Roseateles albus</name>
    <dbReference type="NCBI Taxonomy" id="2987525"/>
    <lineage>
        <taxon>Bacteria</taxon>
        <taxon>Pseudomonadati</taxon>
        <taxon>Pseudomonadota</taxon>
        <taxon>Betaproteobacteria</taxon>
        <taxon>Burkholderiales</taxon>
        <taxon>Sphaerotilaceae</taxon>
        <taxon>Roseateles</taxon>
    </lineage>
</organism>
<keyword evidence="1" id="KW-0597">Phosphoprotein</keyword>
<name>A0ABT5KGA0_9BURK</name>
<dbReference type="PROSITE" id="PS50930">
    <property type="entry name" value="HTH_LYTTR"/>
    <property type="match status" value="1"/>
</dbReference>
<dbReference type="GO" id="GO:0003677">
    <property type="term" value="F:DNA binding"/>
    <property type="evidence" value="ECO:0007669"/>
    <property type="project" value="UniProtKB-KW"/>
</dbReference>
<gene>
    <name evidence="4" type="ORF">PRZ03_09620</name>
</gene>
<dbReference type="Pfam" id="PF00072">
    <property type="entry name" value="Response_reg"/>
    <property type="match status" value="1"/>
</dbReference>
<reference evidence="4 5" key="1">
    <citation type="submission" date="2022-10" db="EMBL/GenBank/DDBJ databases">
        <title>Paucibacter sp. hw1 Genome sequencing.</title>
        <authorList>
            <person name="Park S."/>
        </authorList>
    </citation>
    <scope>NUCLEOTIDE SEQUENCE [LARGE SCALE GENOMIC DNA]</scope>
    <source>
        <strain evidence="5">hw1</strain>
    </source>
</reference>
<protein>
    <submittedName>
        <fullName evidence="4">LytTR family DNA-binding domain-containing protein</fullName>
    </submittedName>
</protein>
<dbReference type="InterPro" id="IPR007492">
    <property type="entry name" value="LytTR_DNA-bd_dom"/>
</dbReference>
<dbReference type="SMART" id="SM00448">
    <property type="entry name" value="REC"/>
    <property type="match status" value="1"/>
</dbReference>
<sequence>MSIRKWTALVVDDEALARRNLQLALAEHPNWHAAELCASAAEARVAMAGRDFDLLLLDIQMPRQNGLSFAAELCDGPHPPLLVFVTAYDEHALAAFDVFALDYLLKPFDDQRFAAMLARVEQMLTLKQGAASAQAQAQTQAQGQALSGFLHEQRSLAGGEAIPALSFLNVRSVGMLERIAVADIEWISAAGNYVELHLRAAEGGNNRPRVVLHRATLTALEQRLPRQQFMRVHRTALLRPEALARLEVSGDACYEATLRSADKVPVSERYVKQLRALLG</sequence>
<feature type="modified residue" description="4-aspartylphosphate" evidence="1">
    <location>
        <position position="58"/>
    </location>
</feature>
<evidence type="ECO:0000313" key="4">
    <source>
        <dbReference type="EMBL" id="MDC8771826.1"/>
    </source>
</evidence>
<dbReference type="PANTHER" id="PTHR37299">
    <property type="entry name" value="TRANSCRIPTIONAL REGULATOR-RELATED"/>
    <property type="match status" value="1"/>
</dbReference>
<dbReference type="InterPro" id="IPR046947">
    <property type="entry name" value="LytR-like"/>
</dbReference>
<dbReference type="InterPro" id="IPR011006">
    <property type="entry name" value="CheY-like_superfamily"/>
</dbReference>
<accession>A0ABT5KGA0</accession>
<keyword evidence="4" id="KW-0238">DNA-binding</keyword>
<feature type="domain" description="HTH LytTR-type" evidence="3">
    <location>
        <begin position="168"/>
        <end position="279"/>
    </location>
</feature>
<feature type="domain" description="Response regulatory" evidence="2">
    <location>
        <begin position="7"/>
        <end position="121"/>
    </location>
</feature>
<dbReference type="PROSITE" id="PS50110">
    <property type="entry name" value="RESPONSE_REGULATORY"/>
    <property type="match status" value="1"/>
</dbReference>
<keyword evidence="5" id="KW-1185">Reference proteome</keyword>
<dbReference type="SMART" id="SM00850">
    <property type="entry name" value="LytTR"/>
    <property type="match status" value="1"/>
</dbReference>
<dbReference type="Gene3D" id="3.40.50.2300">
    <property type="match status" value="1"/>
</dbReference>
<evidence type="ECO:0000259" key="3">
    <source>
        <dbReference type="PROSITE" id="PS50930"/>
    </source>
</evidence>
<evidence type="ECO:0000259" key="2">
    <source>
        <dbReference type="PROSITE" id="PS50110"/>
    </source>
</evidence>
<proteinExistence type="predicted"/>
<dbReference type="SUPFAM" id="SSF52172">
    <property type="entry name" value="CheY-like"/>
    <property type="match status" value="1"/>
</dbReference>